<evidence type="ECO:0000259" key="4">
    <source>
        <dbReference type="PROSITE" id="PS50076"/>
    </source>
</evidence>
<dbReference type="KEGG" id="fpf:DCC35_00360"/>
<dbReference type="InterPro" id="IPR001623">
    <property type="entry name" value="DnaJ_domain"/>
</dbReference>
<keyword evidence="3" id="KW-0472">Membrane</keyword>
<proteinExistence type="predicted"/>
<dbReference type="SMART" id="SM00271">
    <property type="entry name" value="DnaJ"/>
    <property type="match status" value="1"/>
</dbReference>
<dbReference type="InterPro" id="IPR018253">
    <property type="entry name" value="DnaJ_domain_CS"/>
</dbReference>
<feature type="domain" description="J" evidence="4">
    <location>
        <begin position="3"/>
        <end position="68"/>
    </location>
</feature>
<gene>
    <name evidence="5" type="ORF">DCC35_00360</name>
</gene>
<sequence>MQTLYSILSISESADMHEIKSAYKRLAKKYHPDVNPNNPRAEALFKDILNAYQILSDPQSKKIYDDKLKYQRYEEQVRTYRTNVTRNYRRRSKNTFRPPNPFSKGGKHLSPEENKRATIYAFSIVMVIFVLVFITKTSYDWYNEYIFEKKLEPITQAMDDVGKKDTPEAFNEVFSAFASIPEKDRLAINWEWRRIEALNYLNQRADFHFEEQNYSRAYQLYNLYLDQGGVFLIRIGKNMIQCMQAIGNKKDLIKALERVAKADSTGVTVAFKTARIYLEDLNDTTKALSYFRLARKRIERSYEQIYGKAWFVIMPPRNVPDLHAEVYLNYGLLLLQKGYFLRARKVFSWLIYIRNLNPYGFLYRGYCHLEQNNMESACRDFRKAATLGNQEAYEEYKNFCL</sequence>
<name>A0A4D7K1I3_9BACT</name>
<dbReference type="Proteomes" id="UP000298616">
    <property type="component" value="Chromosome"/>
</dbReference>
<evidence type="ECO:0000256" key="1">
    <source>
        <dbReference type="ARBA" id="ARBA00023186"/>
    </source>
</evidence>
<evidence type="ECO:0000256" key="2">
    <source>
        <dbReference type="SAM" id="MobiDB-lite"/>
    </source>
</evidence>
<keyword evidence="3" id="KW-0812">Transmembrane</keyword>
<dbReference type="EMBL" id="CP028923">
    <property type="protein sequence ID" value="QCK13308.1"/>
    <property type="molecule type" value="Genomic_DNA"/>
</dbReference>
<evidence type="ECO:0000313" key="5">
    <source>
        <dbReference type="EMBL" id="QCK13308.1"/>
    </source>
</evidence>
<dbReference type="AlphaFoldDB" id="A0A4D7K1I3"/>
<keyword evidence="3" id="KW-1133">Transmembrane helix</keyword>
<organism evidence="5 6">
    <name type="scientific">Mangrovivirga cuniculi</name>
    <dbReference type="NCBI Taxonomy" id="2715131"/>
    <lineage>
        <taxon>Bacteria</taxon>
        <taxon>Pseudomonadati</taxon>
        <taxon>Bacteroidota</taxon>
        <taxon>Cytophagia</taxon>
        <taxon>Cytophagales</taxon>
        <taxon>Mangrovivirgaceae</taxon>
        <taxon>Mangrovivirga</taxon>
    </lineage>
</organism>
<accession>A0A4D7K1I3</accession>
<dbReference type="InterPro" id="IPR051938">
    <property type="entry name" value="Apopto_cytoskel_mod"/>
</dbReference>
<dbReference type="InterPro" id="IPR036869">
    <property type="entry name" value="J_dom_sf"/>
</dbReference>
<dbReference type="PRINTS" id="PR00625">
    <property type="entry name" value="JDOMAIN"/>
</dbReference>
<dbReference type="Gene3D" id="1.10.287.110">
    <property type="entry name" value="DnaJ domain"/>
    <property type="match status" value="1"/>
</dbReference>
<dbReference type="PANTHER" id="PTHR44145">
    <property type="entry name" value="DNAJ HOMOLOG SUBFAMILY A MEMBER 3, MITOCHONDRIAL"/>
    <property type="match status" value="1"/>
</dbReference>
<dbReference type="Gene3D" id="1.25.40.10">
    <property type="entry name" value="Tetratricopeptide repeat domain"/>
    <property type="match status" value="2"/>
</dbReference>
<protein>
    <recommendedName>
        <fullName evidence="4">J domain-containing protein</fullName>
    </recommendedName>
</protein>
<reference evidence="5 6" key="1">
    <citation type="submission" date="2018-04" db="EMBL/GenBank/DDBJ databases">
        <title>Complete genome uncultured novel isolate.</title>
        <authorList>
            <person name="Merlino G."/>
        </authorList>
    </citation>
    <scope>NUCLEOTIDE SEQUENCE [LARGE SCALE GENOMIC DNA]</scope>
    <source>
        <strain evidence="6">R1DC9</strain>
    </source>
</reference>
<dbReference type="Pfam" id="PF00226">
    <property type="entry name" value="DnaJ"/>
    <property type="match status" value="1"/>
</dbReference>
<dbReference type="PROSITE" id="PS00636">
    <property type="entry name" value="DNAJ_1"/>
    <property type="match status" value="1"/>
</dbReference>
<dbReference type="CDD" id="cd06257">
    <property type="entry name" value="DnaJ"/>
    <property type="match status" value="1"/>
</dbReference>
<dbReference type="SUPFAM" id="SSF81901">
    <property type="entry name" value="HCP-like"/>
    <property type="match status" value="1"/>
</dbReference>
<feature type="transmembrane region" description="Helical" evidence="3">
    <location>
        <begin position="117"/>
        <end position="134"/>
    </location>
</feature>
<dbReference type="PROSITE" id="PS50076">
    <property type="entry name" value="DNAJ_2"/>
    <property type="match status" value="1"/>
</dbReference>
<keyword evidence="1" id="KW-0143">Chaperone</keyword>
<dbReference type="InterPro" id="IPR011990">
    <property type="entry name" value="TPR-like_helical_dom_sf"/>
</dbReference>
<feature type="region of interest" description="Disordered" evidence="2">
    <location>
        <begin position="89"/>
        <end position="110"/>
    </location>
</feature>
<evidence type="ECO:0000256" key="3">
    <source>
        <dbReference type="SAM" id="Phobius"/>
    </source>
</evidence>
<evidence type="ECO:0000313" key="6">
    <source>
        <dbReference type="Proteomes" id="UP000298616"/>
    </source>
</evidence>
<dbReference type="SUPFAM" id="SSF46565">
    <property type="entry name" value="Chaperone J-domain"/>
    <property type="match status" value="1"/>
</dbReference>
<dbReference type="PANTHER" id="PTHR44145:SF3">
    <property type="entry name" value="DNAJ HOMOLOG SUBFAMILY A MEMBER 3, MITOCHONDRIAL"/>
    <property type="match status" value="1"/>
</dbReference>
<dbReference type="RefSeq" id="WP_137088905.1">
    <property type="nucleotide sequence ID" value="NZ_CP028923.1"/>
</dbReference>
<keyword evidence="6" id="KW-1185">Reference proteome</keyword>
<dbReference type="OrthoDB" id="1495940at2"/>